<evidence type="ECO:0000256" key="2">
    <source>
        <dbReference type="ARBA" id="ARBA00022801"/>
    </source>
</evidence>
<protein>
    <recommendedName>
        <fullName evidence="3">Carboxylic ester hydrolase</fullName>
        <ecNumber evidence="3">3.1.1.-</ecNumber>
    </recommendedName>
</protein>
<dbReference type="Gene3D" id="3.40.50.1820">
    <property type="entry name" value="alpha/beta hydrolase"/>
    <property type="match status" value="1"/>
</dbReference>
<accession>A0AAJ0HG43</accession>
<comment type="similarity">
    <text evidence="1 3">Belongs to the type-B carboxylesterase/lipase family.</text>
</comment>
<evidence type="ECO:0000313" key="5">
    <source>
        <dbReference type="EMBL" id="KAK3350204.1"/>
    </source>
</evidence>
<comment type="caution">
    <text evidence="5">The sequence shown here is derived from an EMBL/GenBank/DDBJ whole genome shotgun (WGS) entry which is preliminary data.</text>
</comment>
<reference evidence="5" key="1">
    <citation type="journal article" date="2023" name="Mol. Phylogenet. Evol.">
        <title>Genome-scale phylogeny and comparative genomics of the fungal order Sordariales.</title>
        <authorList>
            <person name="Hensen N."/>
            <person name="Bonometti L."/>
            <person name="Westerberg I."/>
            <person name="Brannstrom I.O."/>
            <person name="Guillou S."/>
            <person name="Cros-Aarteil S."/>
            <person name="Calhoun S."/>
            <person name="Haridas S."/>
            <person name="Kuo A."/>
            <person name="Mondo S."/>
            <person name="Pangilinan J."/>
            <person name="Riley R."/>
            <person name="LaButti K."/>
            <person name="Andreopoulos B."/>
            <person name="Lipzen A."/>
            <person name="Chen C."/>
            <person name="Yan M."/>
            <person name="Daum C."/>
            <person name="Ng V."/>
            <person name="Clum A."/>
            <person name="Steindorff A."/>
            <person name="Ohm R.A."/>
            <person name="Martin F."/>
            <person name="Silar P."/>
            <person name="Natvig D.O."/>
            <person name="Lalanne C."/>
            <person name="Gautier V."/>
            <person name="Ament-Velasquez S.L."/>
            <person name="Kruys A."/>
            <person name="Hutchinson M.I."/>
            <person name="Powell A.J."/>
            <person name="Barry K."/>
            <person name="Miller A.N."/>
            <person name="Grigoriev I.V."/>
            <person name="Debuchy R."/>
            <person name="Gladieux P."/>
            <person name="Hiltunen Thoren M."/>
            <person name="Johannesson H."/>
        </authorList>
    </citation>
    <scope>NUCLEOTIDE SEQUENCE</scope>
    <source>
        <strain evidence="5">CBS 955.72</strain>
    </source>
</reference>
<feature type="signal peptide" evidence="3">
    <location>
        <begin position="1"/>
        <end position="18"/>
    </location>
</feature>
<feature type="domain" description="Carboxylesterase type B" evidence="4">
    <location>
        <begin position="19"/>
        <end position="537"/>
    </location>
</feature>
<dbReference type="GO" id="GO:0016787">
    <property type="term" value="F:hydrolase activity"/>
    <property type="evidence" value="ECO:0007669"/>
    <property type="project" value="UniProtKB-KW"/>
</dbReference>
<proteinExistence type="inferred from homology"/>
<evidence type="ECO:0000256" key="3">
    <source>
        <dbReference type="RuleBase" id="RU361235"/>
    </source>
</evidence>
<dbReference type="PANTHER" id="PTHR11559">
    <property type="entry name" value="CARBOXYLESTERASE"/>
    <property type="match status" value="1"/>
</dbReference>
<sequence length="576" mass="63281">MGLLSPFLCAAMATAAAAAPLVKTLNGTYVGRYVPSLDQDFFLGIPFARAPRLANPTPYNESWFDVRSAEWYGPICHQSITPERIEQTNVSGVDEECLNLNVVRPSGHNVKKDGKLPVLVWLHGGGFINGFGADLNSNFSYVVKKSMEIGTPILVVTFNYRLGIFGFPCGEEVQKEGVANLGLKDQRIALGWVQENIEAFGGDINKVTLWGQSAGAFSIIGQLLAYGGRDDGLFHRVLPYSGGLGIANTGNVTRGDRLKTMETVAKATGCEGKGLACLRGVDADLLFEAANNASTLTTFWSAIDGDFVREVQSLQLMRGGFPRKLMILTGSNSDEGLAFLGSIPVLNTEDDVTNFLRRYFPQATNETLRKLLDAYPVEAGGPPFSLPFNQTDWLCQGVRSVGMRCTTQSRRVAAIMGDYAFLGGRRTLARTAAERGMTAYSYRFDTWPLGKEVQNGKFKPGFASHSTEYSYFLGYGREHTWFEDNPMVANSSSHRALSHGIVTKFVSFVHSGDPNAVKAPGFPTWPEYSVKKPSNLVFNATERPDVLNVHVEPDTFREEGFRLLETYPYQLDFPNV</sequence>
<dbReference type="Pfam" id="PF00135">
    <property type="entry name" value="COesterase"/>
    <property type="match status" value="1"/>
</dbReference>
<organism evidence="5 6">
    <name type="scientific">Lasiosphaeria hispida</name>
    <dbReference type="NCBI Taxonomy" id="260671"/>
    <lineage>
        <taxon>Eukaryota</taxon>
        <taxon>Fungi</taxon>
        <taxon>Dikarya</taxon>
        <taxon>Ascomycota</taxon>
        <taxon>Pezizomycotina</taxon>
        <taxon>Sordariomycetes</taxon>
        <taxon>Sordariomycetidae</taxon>
        <taxon>Sordariales</taxon>
        <taxon>Lasiosphaeriaceae</taxon>
        <taxon>Lasiosphaeria</taxon>
    </lineage>
</organism>
<dbReference type="InterPro" id="IPR019826">
    <property type="entry name" value="Carboxylesterase_B_AS"/>
</dbReference>
<evidence type="ECO:0000256" key="1">
    <source>
        <dbReference type="ARBA" id="ARBA00005964"/>
    </source>
</evidence>
<dbReference type="EMBL" id="JAUIQD010000005">
    <property type="protein sequence ID" value="KAK3350204.1"/>
    <property type="molecule type" value="Genomic_DNA"/>
</dbReference>
<evidence type="ECO:0000313" key="6">
    <source>
        <dbReference type="Proteomes" id="UP001275084"/>
    </source>
</evidence>
<dbReference type="InterPro" id="IPR002018">
    <property type="entry name" value="CarbesteraseB"/>
</dbReference>
<name>A0AAJ0HG43_9PEZI</name>
<dbReference type="EC" id="3.1.1.-" evidence="3"/>
<dbReference type="AlphaFoldDB" id="A0AAJ0HG43"/>
<dbReference type="InterPro" id="IPR050309">
    <property type="entry name" value="Type-B_Carboxylest/Lipase"/>
</dbReference>
<gene>
    <name evidence="5" type="ORF">B0T25DRAFT_570778</name>
</gene>
<evidence type="ECO:0000259" key="4">
    <source>
        <dbReference type="Pfam" id="PF00135"/>
    </source>
</evidence>
<dbReference type="InterPro" id="IPR029058">
    <property type="entry name" value="AB_hydrolase_fold"/>
</dbReference>
<keyword evidence="2 3" id="KW-0378">Hydrolase</keyword>
<dbReference type="Proteomes" id="UP001275084">
    <property type="component" value="Unassembled WGS sequence"/>
</dbReference>
<reference evidence="5" key="2">
    <citation type="submission" date="2023-06" db="EMBL/GenBank/DDBJ databases">
        <authorList>
            <consortium name="Lawrence Berkeley National Laboratory"/>
            <person name="Haridas S."/>
            <person name="Hensen N."/>
            <person name="Bonometti L."/>
            <person name="Westerberg I."/>
            <person name="Brannstrom I.O."/>
            <person name="Guillou S."/>
            <person name="Cros-Aarteil S."/>
            <person name="Calhoun S."/>
            <person name="Kuo A."/>
            <person name="Mondo S."/>
            <person name="Pangilinan J."/>
            <person name="Riley R."/>
            <person name="Labutti K."/>
            <person name="Andreopoulos B."/>
            <person name="Lipzen A."/>
            <person name="Chen C."/>
            <person name="Yanf M."/>
            <person name="Daum C."/>
            <person name="Ng V."/>
            <person name="Clum A."/>
            <person name="Steindorff A."/>
            <person name="Ohm R."/>
            <person name="Martin F."/>
            <person name="Silar P."/>
            <person name="Natvig D."/>
            <person name="Lalanne C."/>
            <person name="Gautier V."/>
            <person name="Ament-Velasquez S.L."/>
            <person name="Kruys A."/>
            <person name="Hutchinson M.I."/>
            <person name="Powell A.J."/>
            <person name="Barry K."/>
            <person name="Miller A.N."/>
            <person name="Grigoriev I.V."/>
            <person name="Debuchy R."/>
            <person name="Gladieux P."/>
            <person name="Thoren M.H."/>
            <person name="Johannesson H."/>
        </authorList>
    </citation>
    <scope>NUCLEOTIDE SEQUENCE</scope>
    <source>
        <strain evidence="5">CBS 955.72</strain>
    </source>
</reference>
<dbReference type="PROSITE" id="PS00122">
    <property type="entry name" value="CARBOXYLESTERASE_B_1"/>
    <property type="match status" value="1"/>
</dbReference>
<keyword evidence="6" id="KW-1185">Reference proteome</keyword>
<dbReference type="SUPFAM" id="SSF53474">
    <property type="entry name" value="alpha/beta-Hydrolases"/>
    <property type="match status" value="1"/>
</dbReference>
<feature type="chain" id="PRO_5042318329" description="Carboxylic ester hydrolase" evidence="3">
    <location>
        <begin position="19"/>
        <end position="576"/>
    </location>
</feature>
<keyword evidence="3" id="KW-0732">Signal</keyword>